<comment type="caution">
    <text evidence="5">The sequence shown here is derived from an EMBL/GenBank/DDBJ whole genome shotgun (WGS) entry which is preliminary data.</text>
</comment>
<dbReference type="InterPro" id="IPR011990">
    <property type="entry name" value="TPR-like_helical_dom_sf"/>
</dbReference>
<feature type="repeat" description="PPR" evidence="3">
    <location>
        <begin position="1404"/>
        <end position="1438"/>
    </location>
</feature>
<evidence type="ECO:0000313" key="5">
    <source>
        <dbReference type="EMBL" id="OLP90354.1"/>
    </source>
</evidence>
<dbReference type="Pfam" id="PF00459">
    <property type="entry name" value="Inositol_P"/>
    <property type="match status" value="1"/>
</dbReference>
<dbReference type="Pfam" id="PF13812">
    <property type="entry name" value="PPR_3"/>
    <property type="match status" value="1"/>
</dbReference>
<keyword evidence="2" id="KW-0677">Repeat</keyword>
<dbReference type="PANTHER" id="PTHR47936">
    <property type="entry name" value="PPR_LONG DOMAIN-CONTAINING PROTEIN"/>
    <property type="match status" value="1"/>
</dbReference>
<evidence type="ECO:0000256" key="3">
    <source>
        <dbReference type="PROSITE-ProRule" id="PRU00708"/>
    </source>
</evidence>
<evidence type="ECO:0000313" key="6">
    <source>
        <dbReference type="Proteomes" id="UP000186817"/>
    </source>
</evidence>
<dbReference type="NCBIfam" id="TIGR00756">
    <property type="entry name" value="PPR"/>
    <property type="match status" value="2"/>
</dbReference>
<dbReference type="SUPFAM" id="SSF56655">
    <property type="entry name" value="Carbohydrate phosphatase"/>
    <property type="match status" value="1"/>
</dbReference>
<dbReference type="Pfam" id="PF13041">
    <property type="entry name" value="PPR_2"/>
    <property type="match status" value="1"/>
</dbReference>
<dbReference type="Gene3D" id="3.40.190.80">
    <property type="match status" value="1"/>
</dbReference>
<gene>
    <name evidence="5" type="ORF">AK812_SmicGene28070</name>
</gene>
<keyword evidence="6" id="KW-1185">Reference proteome</keyword>
<reference evidence="5 6" key="1">
    <citation type="submission" date="2016-02" db="EMBL/GenBank/DDBJ databases">
        <title>Genome analysis of coral dinoflagellate symbionts highlights evolutionary adaptations to a symbiotic lifestyle.</title>
        <authorList>
            <person name="Aranda M."/>
            <person name="Li Y."/>
            <person name="Liew Y.J."/>
            <person name="Baumgarten S."/>
            <person name="Simakov O."/>
            <person name="Wilson M."/>
            <person name="Piel J."/>
            <person name="Ashoor H."/>
            <person name="Bougouffa S."/>
            <person name="Bajic V.B."/>
            <person name="Ryu T."/>
            <person name="Ravasi T."/>
            <person name="Bayer T."/>
            <person name="Micklem G."/>
            <person name="Kim H."/>
            <person name="Bhak J."/>
            <person name="Lajeunesse T.C."/>
            <person name="Voolstra C.R."/>
        </authorList>
    </citation>
    <scope>NUCLEOTIDE SEQUENCE [LARGE SCALE GENOMIC DNA]</scope>
    <source>
        <strain evidence="5 6">CCMP2467</strain>
    </source>
</reference>
<dbReference type="Proteomes" id="UP000186817">
    <property type="component" value="Unassembled WGS sequence"/>
</dbReference>
<dbReference type="OrthoDB" id="437714at2759"/>
<dbReference type="InterPro" id="IPR000760">
    <property type="entry name" value="Inositol_monophosphatase-like"/>
</dbReference>
<protein>
    <submittedName>
        <fullName evidence="5">Pentatricopeptide repeat-containing protein, chloroplastic</fullName>
    </submittedName>
</protein>
<dbReference type="Pfam" id="PF01535">
    <property type="entry name" value="PPR"/>
    <property type="match status" value="1"/>
</dbReference>
<dbReference type="Pfam" id="PF00501">
    <property type="entry name" value="AMP-binding"/>
    <property type="match status" value="1"/>
</dbReference>
<dbReference type="InterPro" id="IPR000873">
    <property type="entry name" value="AMP-dep_synth/lig_dom"/>
</dbReference>
<proteinExistence type="inferred from homology"/>
<name>A0A1Q9D5D9_SYMMI</name>
<organism evidence="5 6">
    <name type="scientific">Symbiodinium microadriaticum</name>
    <name type="common">Dinoflagellate</name>
    <name type="synonym">Zooxanthella microadriatica</name>
    <dbReference type="NCBI Taxonomy" id="2951"/>
    <lineage>
        <taxon>Eukaryota</taxon>
        <taxon>Sar</taxon>
        <taxon>Alveolata</taxon>
        <taxon>Dinophyceae</taxon>
        <taxon>Suessiales</taxon>
        <taxon>Symbiodiniaceae</taxon>
        <taxon>Symbiodinium</taxon>
    </lineage>
</organism>
<comment type="similarity">
    <text evidence="1">Belongs to the inositol monophosphatase superfamily.</text>
</comment>
<feature type="domain" description="AMP-dependent synthetase/ligase" evidence="4">
    <location>
        <begin position="513"/>
        <end position="872"/>
    </location>
</feature>
<dbReference type="InterPro" id="IPR042099">
    <property type="entry name" value="ANL_N_sf"/>
</dbReference>
<sequence>MPTDVIWEPGLNWKKVLETGLREMLPDHESGRGHPSHSSWTWVTGNSDYLPEEAILVLFASSLEGEAIAVVFDPWRDELFTAMKQHGAELNGMPLSGRHRSGRLRDVIIGTEALGDPRRSLQSLRGLYYAGPPRSAGVRVFPSAALGLAWVACGRLGTFVAAPGAELAAGQLLVSESGGVLRTDSPGGWTLSAQSDQLLSELRVGLIPPPALPALASIMSMRARACDNGRGVKAVSGGGSEGEGGDGVEWGQCGRSAEGGGGGEGGGLRCDGTKFAADAPVEGVKTLPPVDTVVSDLVLEATAVLDVDVFESLWEATMEDVMEGSAVGPFGSDDEAYTYNRRWALINNILVCLFHMVASAFMTTRMSTALIVLSDVSTASCRTSVLDPGTAKKLKGKLMSSGVPREISPRAQKRADVVIFIDGFTLDGPDRVGAVMFDRRAVFWELARERKLCQRIYEATRRMKRRAMALEATDEVLDNAKRPCVSGHESQEATMMEEDQWSFEGVVGLDEAFDKLATRYPQRPAVEDEFGCAWTYLDLQQASLRLAKGFLEMLPTGDTPPVVALLLRRSCLWVASCLAASRLGPVLALSCDLGTEEEVVRSREALAEHRPRLLVLEHAVRDAAAAAPLLESHANGAALVFADTLHSRQVAAFYERPQAWGSRHLDDALWLVYTGGTTAASKCVVQTHRMAIHELRTYPDFGVMTCEDRILHHTSAFWGATCLGLFDLPWSCGGCLVILGRHGLAEVAQAIEQRHITVAGLVPSLLDALTMSRCTSLRTVFTWGEALRPSTAAAWCSQVQLLDLLIASEYWLVLCADHRQSRQSLDGFRPVRGARLQLLSAQQEDTASPHHVSPGEVGELYIAGPMVSAQGYTKAILNEGSFVDLPGADGQLVRHYRTRDLARWTRDGALEYCGRADGFAKVGGKWLDLASVERKLQEAGCKEAALLWDEEYKVRHAVVVLTDAKLECSLAAQVAQLEAHLPPQTCLHLLQSLPKLKATPFPCQTWLMPLTQHAQHPPVASIFNHNVAIGTCERQSEWQQALLLLAAVRGATAQANTFSFCPAISACAKGRRWAHALALLGRLGEETLEATIVAFNSAVSACEWRMALGLLNVLSKSDQQADVISYNSAISKISASSKSAWHLALHLLARMAMGHLRVSLVTCNSSVSAVSECSQWQWSQACISQLLHQLVEADVISYNASIIALEGWEEAVEEFTRLHACKVQTSIVTYNSVITSCREHSRWHEAMALMEDIREASVTPTVVSYGAAVSAFQSGGQWQAALALLEDMARHAVPANVIIYGAAISTCEEDGNWQQALGLLTMIQQGRLQLPGAAEDLVVATNSAISVCAKASEWQSAVQLFEDVGSMQDVISFSSTISACERASQWQLAVSLLEECREGLLQANVVTYSAVISACEAAKEWQRALLLFLDMKQRHIEANIIAYSTAIIACEKGRAWTEAIYLLDELEGCSLEADVITCNSTISACEKHGMWQIALCLLERLAAKRVCDIISFNSTISACEKGGQWRRALGLLVVLQRYQLQADMITHSSVILACDQSGEWEQALSLLASVRQRRSQVSAITLGAAISACAQRVQWWQSTSLLSELHDCACMELLHSGYRTVSKKIEDVNPD</sequence>
<dbReference type="PANTHER" id="PTHR47936:SF1">
    <property type="entry name" value="PENTATRICOPEPTIDE REPEAT-CONTAINING PROTEIN GUN1, CHLOROPLASTIC"/>
    <property type="match status" value="1"/>
</dbReference>
<accession>A0A1Q9D5D9</accession>
<evidence type="ECO:0000259" key="4">
    <source>
        <dbReference type="Pfam" id="PF00501"/>
    </source>
</evidence>
<feature type="repeat" description="PPR" evidence="3">
    <location>
        <begin position="1226"/>
        <end position="1260"/>
    </location>
</feature>
<dbReference type="Gene3D" id="3.40.50.12780">
    <property type="entry name" value="N-terminal domain of ligase-like"/>
    <property type="match status" value="1"/>
</dbReference>
<evidence type="ECO:0000256" key="1">
    <source>
        <dbReference type="ARBA" id="ARBA00009759"/>
    </source>
</evidence>
<dbReference type="PROSITE" id="PS51375">
    <property type="entry name" value="PPR"/>
    <property type="match status" value="2"/>
</dbReference>
<evidence type="ECO:0000256" key="2">
    <source>
        <dbReference type="ARBA" id="ARBA00022737"/>
    </source>
</evidence>
<dbReference type="InterPro" id="IPR002885">
    <property type="entry name" value="PPR_rpt"/>
</dbReference>
<dbReference type="EMBL" id="LSRX01000716">
    <property type="protein sequence ID" value="OLP90354.1"/>
    <property type="molecule type" value="Genomic_DNA"/>
</dbReference>
<dbReference type="Gene3D" id="1.25.40.10">
    <property type="entry name" value="Tetratricopeptide repeat domain"/>
    <property type="match status" value="4"/>
</dbReference>
<dbReference type="PRINTS" id="PR00377">
    <property type="entry name" value="IMPHPHTASES"/>
</dbReference>
<dbReference type="SUPFAM" id="SSF56801">
    <property type="entry name" value="Acetyl-CoA synthetase-like"/>
    <property type="match status" value="1"/>
</dbReference>